<feature type="chain" id="PRO_5032273173" evidence="1">
    <location>
        <begin position="22"/>
        <end position="244"/>
    </location>
</feature>
<dbReference type="AlphaFoldDB" id="A0A843UGX1"/>
<feature type="non-terminal residue" evidence="2">
    <location>
        <position position="1"/>
    </location>
</feature>
<keyword evidence="3" id="KW-1185">Reference proteome</keyword>
<gene>
    <name evidence="2" type="ORF">Taro_013730</name>
</gene>
<reference evidence="2" key="1">
    <citation type="submission" date="2017-07" db="EMBL/GenBank/DDBJ databases">
        <title>Taro Niue Genome Assembly and Annotation.</title>
        <authorList>
            <person name="Atibalentja N."/>
            <person name="Keating K."/>
            <person name="Fields C.J."/>
        </authorList>
    </citation>
    <scope>NUCLEOTIDE SEQUENCE</scope>
    <source>
        <strain evidence="2">Niue_2</strain>
        <tissue evidence="2">Leaf</tissue>
    </source>
</reference>
<name>A0A843UGX1_COLES</name>
<proteinExistence type="predicted"/>
<evidence type="ECO:0000313" key="3">
    <source>
        <dbReference type="Proteomes" id="UP000652761"/>
    </source>
</evidence>
<keyword evidence="1" id="KW-0732">Signal</keyword>
<dbReference type="Proteomes" id="UP000652761">
    <property type="component" value="Unassembled WGS sequence"/>
</dbReference>
<sequence length="244" mass="25641">LGWRFPLVTVGDMIIWTNILSSVPTASTTCCPDAISGLTSANPPTLLNLPVPGHRQPRDTAVPALYTPTWLRLSPYSPPSIMVVNASICVVPSAELATHTPCARPTAGDTASSDLAVSTSSMTVMEGETQPQAVRSQLGGNPGCQGDGDDILGVKKPRGLAKGTRMAIVDLAQHAGDGPGGGVGATEDVVHVQFQDRVRSFRGGGCRGRCRRVESRRRCRVHGDGEDRAMVGEVPQTMLVSFGT</sequence>
<feature type="signal peptide" evidence="1">
    <location>
        <begin position="1"/>
        <end position="21"/>
    </location>
</feature>
<protein>
    <submittedName>
        <fullName evidence="2">Uncharacterized protein</fullName>
    </submittedName>
</protein>
<evidence type="ECO:0000313" key="2">
    <source>
        <dbReference type="EMBL" id="MQL81286.1"/>
    </source>
</evidence>
<accession>A0A843UGX1</accession>
<comment type="caution">
    <text evidence="2">The sequence shown here is derived from an EMBL/GenBank/DDBJ whole genome shotgun (WGS) entry which is preliminary data.</text>
</comment>
<dbReference type="EMBL" id="NMUH01000558">
    <property type="protein sequence ID" value="MQL81286.1"/>
    <property type="molecule type" value="Genomic_DNA"/>
</dbReference>
<evidence type="ECO:0000256" key="1">
    <source>
        <dbReference type="SAM" id="SignalP"/>
    </source>
</evidence>
<organism evidence="2 3">
    <name type="scientific">Colocasia esculenta</name>
    <name type="common">Wild taro</name>
    <name type="synonym">Arum esculentum</name>
    <dbReference type="NCBI Taxonomy" id="4460"/>
    <lineage>
        <taxon>Eukaryota</taxon>
        <taxon>Viridiplantae</taxon>
        <taxon>Streptophyta</taxon>
        <taxon>Embryophyta</taxon>
        <taxon>Tracheophyta</taxon>
        <taxon>Spermatophyta</taxon>
        <taxon>Magnoliopsida</taxon>
        <taxon>Liliopsida</taxon>
        <taxon>Araceae</taxon>
        <taxon>Aroideae</taxon>
        <taxon>Colocasieae</taxon>
        <taxon>Colocasia</taxon>
    </lineage>
</organism>